<dbReference type="InterPro" id="IPR029058">
    <property type="entry name" value="AB_hydrolase_fold"/>
</dbReference>
<dbReference type="InterPro" id="IPR000801">
    <property type="entry name" value="Esterase-like"/>
</dbReference>
<dbReference type="Proteomes" id="UP000609064">
    <property type="component" value="Unassembled WGS sequence"/>
</dbReference>
<keyword evidence="4" id="KW-1185">Reference proteome</keyword>
<dbReference type="Pfam" id="PF00756">
    <property type="entry name" value="Esterase"/>
    <property type="match status" value="1"/>
</dbReference>
<dbReference type="Pfam" id="PF02922">
    <property type="entry name" value="CBM_48"/>
    <property type="match status" value="1"/>
</dbReference>
<evidence type="ECO:0000313" key="3">
    <source>
        <dbReference type="EMBL" id="GGD52559.1"/>
    </source>
</evidence>
<comment type="caution">
    <text evidence="3">The sequence shown here is derived from an EMBL/GenBank/DDBJ whole genome shotgun (WGS) entry which is preliminary data.</text>
</comment>
<feature type="signal peptide" evidence="1">
    <location>
        <begin position="1"/>
        <end position="24"/>
    </location>
</feature>
<gene>
    <name evidence="3" type="primary">yieL</name>
    <name evidence="3" type="ORF">GCM10011514_15960</name>
</gene>
<dbReference type="SUPFAM" id="SSF81296">
    <property type="entry name" value="E set domains"/>
    <property type="match status" value="1"/>
</dbReference>
<protein>
    <recommendedName>
        <fullName evidence="2">Glycoside hydrolase family 13 N-terminal domain-containing protein</fullName>
    </recommendedName>
</protein>
<dbReference type="InterPro" id="IPR014756">
    <property type="entry name" value="Ig_E-set"/>
</dbReference>
<dbReference type="AlphaFoldDB" id="A0A917DMU0"/>
<accession>A0A917DMU0</accession>
<dbReference type="InterPro" id="IPR004193">
    <property type="entry name" value="Glyco_hydro_13_N"/>
</dbReference>
<dbReference type="SUPFAM" id="SSF53474">
    <property type="entry name" value="alpha/beta-Hydrolases"/>
    <property type="match status" value="1"/>
</dbReference>
<keyword evidence="1" id="KW-0732">Signal</keyword>
<dbReference type="CDD" id="cd11294">
    <property type="entry name" value="E_set_Esterase_like_N"/>
    <property type="match status" value="1"/>
</dbReference>
<proteinExistence type="predicted"/>
<dbReference type="InterPro" id="IPR050583">
    <property type="entry name" value="Mycobacterial_A85_antigen"/>
</dbReference>
<evidence type="ECO:0000313" key="4">
    <source>
        <dbReference type="Proteomes" id="UP000609064"/>
    </source>
</evidence>
<evidence type="ECO:0000259" key="2">
    <source>
        <dbReference type="Pfam" id="PF02922"/>
    </source>
</evidence>
<dbReference type="GO" id="GO:0004553">
    <property type="term" value="F:hydrolase activity, hydrolyzing O-glycosyl compounds"/>
    <property type="evidence" value="ECO:0007669"/>
    <property type="project" value="InterPro"/>
</dbReference>
<feature type="domain" description="Glycoside hydrolase family 13 N-terminal" evidence="2">
    <location>
        <begin position="38"/>
        <end position="99"/>
    </location>
</feature>
<dbReference type="PANTHER" id="PTHR48098:SF1">
    <property type="entry name" value="DIACYLGLYCEROL ACYLTRANSFERASE_MYCOLYLTRANSFERASE AG85A"/>
    <property type="match status" value="1"/>
</dbReference>
<sequence length="387" mass="42900">MKTKSTFLVCCIIALLGIPSFVHGQPPRGPFVISPKVNPDKTVTFSYLAPNATTVLLDGNQFGSANVPMTKNAEGVWSVTVGPVKPDIYPYGFKVDGTTVMDPANVAFFPNERFKASLVEIPSDSPAIYALQNVPHGSITYDYYPSVENSTGTIVVYTPPGYNKETAKKYPVYYLISGTTDTEETFWKVGKVNLMLDNMIAQGKAKSMIVVMPYGNPLAKIAEQTGKDKPSDVMNRDGDDALKRMKLFETDLITKVIPYVEKNYRTINNRDNRAIGGFSRGGGQTLRAAFNNVDKFAYVCSYASYISPAEMNKSFTNITADPAKTNKDFKLLWSGIGTEDFLYKGTTEWEAYLKDKKINVKTYAIPGGHTWMNVKSYLNETLPILFK</sequence>
<dbReference type="Gene3D" id="3.40.50.1820">
    <property type="entry name" value="alpha/beta hydrolase"/>
    <property type="match status" value="1"/>
</dbReference>
<dbReference type="RefSeq" id="WP_188765535.1">
    <property type="nucleotide sequence ID" value="NZ_BMKK01000003.1"/>
</dbReference>
<name>A0A917DMU0_9BACT</name>
<organism evidence="3 4">
    <name type="scientific">Emticicia aquatilis</name>
    <dbReference type="NCBI Taxonomy" id="1537369"/>
    <lineage>
        <taxon>Bacteria</taxon>
        <taxon>Pseudomonadati</taxon>
        <taxon>Bacteroidota</taxon>
        <taxon>Cytophagia</taxon>
        <taxon>Cytophagales</taxon>
        <taxon>Leadbetterellaceae</taxon>
        <taxon>Emticicia</taxon>
    </lineage>
</organism>
<reference evidence="3" key="1">
    <citation type="journal article" date="2014" name="Int. J. Syst. Evol. Microbiol.">
        <title>Complete genome sequence of Corynebacterium casei LMG S-19264T (=DSM 44701T), isolated from a smear-ripened cheese.</title>
        <authorList>
            <consortium name="US DOE Joint Genome Institute (JGI-PGF)"/>
            <person name="Walter F."/>
            <person name="Albersmeier A."/>
            <person name="Kalinowski J."/>
            <person name="Ruckert C."/>
        </authorList>
    </citation>
    <scope>NUCLEOTIDE SEQUENCE</scope>
    <source>
        <strain evidence="3">CGMCC 1.15958</strain>
    </source>
</reference>
<dbReference type="InterPro" id="IPR013783">
    <property type="entry name" value="Ig-like_fold"/>
</dbReference>
<evidence type="ECO:0000256" key="1">
    <source>
        <dbReference type="SAM" id="SignalP"/>
    </source>
</evidence>
<dbReference type="GO" id="GO:0005975">
    <property type="term" value="P:carbohydrate metabolic process"/>
    <property type="evidence" value="ECO:0007669"/>
    <property type="project" value="InterPro"/>
</dbReference>
<dbReference type="Gene3D" id="2.60.40.10">
    <property type="entry name" value="Immunoglobulins"/>
    <property type="match status" value="1"/>
</dbReference>
<dbReference type="EMBL" id="BMKK01000003">
    <property type="protein sequence ID" value="GGD52559.1"/>
    <property type="molecule type" value="Genomic_DNA"/>
</dbReference>
<dbReference type="GO" id="GO:0016747">
    <property type="term" value="F:acyltransferase activity, transferring groups other than amino-acyl groups"/>
    <property type="evidence" value="ECO:0007669"/>
    <property type="project" value="TreeGrafter"/>
</dbReference>
<feature type="chain" id="PRO_5037448544" description="Glycoside hydrolase family 13 N-terminal domain-containing protein" evidence="1">
    <location>
        <begin position="25"/>
        <end position="387"/>
    </location>
</feature>
<dbReference type="PANTHER" id="PTHR48098">
    <property type="entry name" value="ENTEROCHELIN ESTERASE-RELATED"/>
    <property type="match status" value="1"/>
</dbReference>
<reference evidence="3" key="2">
    <citation type="submission" date="2020-09" db="EMBL/GenBank/DDBJ databases">
        <authorList>
            <person name="Sun Q."/>
            <person name="Zhou Y."/>
        </authorList>
    </citation>
    <scope>NUCLEOTIDE SEQUENCE</scope>
    <source>
        <strain evidence="3">CGMCC 1.15958</strain>
    </source>
</reference>